<dbReference type="Proteomes" id="UP000001067">
    <property type="component" value="Unassembled WGS sequence"/>
</dbReference>
<dbReference type="EMBL" id="GL534175">
    <property type="protein sequence ID" value="EFQ92802.1"/>
    <property type="molecule type" value="Genomic_DNA"/>
</dbReference>
<dbReference type="AlphaFoldDB" id="E3RN77"/>
<accession>E3RN77</accession>
<evidence type="ECO:0000256" key="1">
    <source>
        <dbReference type="SAM" id="MobiDB-lite"/>
    </source>
</evidence>
<evidence type="ECO:0000259" key="2">
    <source>
        <dbReference type="Pfam" id="PF25411"/>
    </source>
</evidence>
<dbReference type="Pfam" id="PF25411">
    <property type="entry name" value="DUF7888"/>
    <property type="match status" value="1"/>
</dbReference>
<dbReference type="HOGENOM" id="CLU_105121_1_0_1"/>
<keyword evidence="4" id="KW-1185">Reference proteome</keyword>
<name>E3RN77_PYRTT</name>
<evidence type="ECO:0000313" key="3">
    <source>
        <dbReference type="EMBL" id="EFQ92802.1"/>
    </source>
</evidence>
<dbReference type="PANTHER" id="PTHR40845">
    <property type="match status" value="1"/>
</dbReference>
<organism evidence="4">
    <name type="scientific">Pyrenophora teres f. teres (strain 0-1)</name>
    <name type="common">Barley net blotch fungus</name>
    <name type="synonym">Drechslera teres f. teres</name>
    <dbReference type="NCBI Taxonomy" id="861557"/>
    <lineage>
        <taxon>Eukaryota</taxon>
        <taxon>Fungi</taxon>
        <taxon>Dikarya</taxon>
        <taxon>Ascomycota</taxon>
        <taxon>Pezizomycotina</taxon>
        <taxon>Dothideomycetes</taxon>
        <taxon>Pleosporomycetidae</taxon>
        <taxon>Pleosporales</taxon>
        <taxon>Pleosporineae</taxon>
        <taxon>Pleosporaceae</taxon>
        <taxon>Pyrenophora</taxon>
    </lineage>
</organism>
<proteinExistence type="predicted"/>
<dbReference type="OrthoDB" id="3478218at2759"/>
<feature type="non-terminal residue" evidence="3">
    <location>
        <position position="1"/>
    </location>
</feature>
<sequence>PEHKPEYKPGHWNPAHKPEYKPEYPTGQKNNTAPVNARDALAVAPETIVLDKRDFINKRRWFTQEKVAWYMANNPNPAQVVAAVCYNQDYGVRNPDNILLRQSWVVVRDGLSLEHVTYDCMYIKRDNTFWTYGDGGYENLAYSYNSEFCTYDSNTGDLDCK</sequence>
<dbReference type="InterPro" id="IPR057210">
    <property type="entry name" value="DUF7888"/>
</dbReference>
<feature type="domain" description="DUF7888" evidence="2">
    <location>
        <begin position="48"/>
        <end position="161"/>
    </location>
</feature>
<dbReference type="KEGG" id="pte:PTT_10013"/>
<feature type="region of interest" description="Disordered" evidence="1">
    <location>
        <begin position="1"/>
        <end position="33"/>
    </location>
</feature>
<gene>
    <name evidence="3" type="ORF">PTT_10013</name>
</gene>
<dbReference type="PANTHER" id="PTHR40845:SF1">
    <property type="match status" value="1"/>
</dbReference>
<reference evidence="3 4" key="1">
    <citation type="journal article" date="2010" name="Genome Biol.">
        <title>A first genome assembly of the barley fungal pathogen Pyrenophora teres f. teres.</title>
        <authorList>
            <person name="Ellwood S.R."/>
            <person name="Liu Z."/>
            <person name="Syme R.A."/>
            <person name="Lai Z."/>
            <person name="Hane J.K."/>
            <person name="Keiper F."/>
            <person name="Moffat C.S."/>
            <person name="Oliver R.P."/>
            <person name="Friesen T.L."/>
        </authorList>
    </citation>
    <scope>NUCLEOTIDE SEQUENCE [LARGE SCALE GENOMIC DNA]</scope>
    <source>
        <strain evidence="3 4">0-1</strain>
    </source>
</reference>
<evidence type="ECO:0000313" key="4">
    <source>
        <dbReference type="Proteomes" id="UP000001067"/>
    </source>
</evidence>
<protein>
    <recommendedName>
        <fullName evidence="2">DUF7888 domain-containing protein</fullName>
    </recommendedName>
</protein>
<dbReference type="STRING" id="861557.E3RN77"/>